<proteinExistence type="predicted"/>
<comment type="caution">
    <text evidence="2">The sequence shown here is derived from an EMBL/GenBank/DDBJ whole genome shotgun (WGS) entry which is preliminary data.</text>
</comment>
<feature type="signal peptide" evidence="1">
    <location>
        <begin position="1"/>
        <end position="23"/>
    </location>
</feature>
<name>A0A388T7M7_9BACT</name>
<dbReference type="AlphaFoldDB" id="A0A388T7M7"/>
<evidence type="ECO:0000313" key="2">
    <source>
        <dbReference type="EMBL" id="GBR72336.1"/>
    </source>
</evidence>
<evidence type="ECO:0000256" key="1">
    <source>
        <dbReference type="SAM" id="SignalP"/>
    </source>
</evidence>
<keyword evidence="3" id="KW-1185">Reference proteome</keyword>
<protein>
    <submittedName>
        <fullName evidence="2">Uncharacterized protein</fullName>
    </submittedName>
</protein>
<gene>
    <name evidence="2" type="ORF">HP1_061</name>
</gene>
<feature type="chain" id="PRO_5017296581" evidence="1">
    <location>
        <begin position="24"/>
        <end position="48"/>
    </location>
</feature>
<reference evidence="2 3" key="1">
    <citation type="journal article" date="2019" name="ISME J.">
        <title>Genome analyses of uncultured TG2/ZB3 bacteria in 'Margulisbacteria' specifically attached to ectosymbiotic spirochetes of protists in the termite gut.</title>
        <authorList>
            <person name="Utami Y.D."/>
            <person name="Kuwahara H."/>
            <person name="Igai K."/>
            <person name="Murakami T."/>
            <person name="Sugaya K."/>
            <person name="Morikawa T."/>
            <person name="Nagura Y."/>
            <person name="Yuki M."/>
            <person name="Deevong P."/>
            <person name="Inoue T."/>
            <person name="Kihara K."/>
            <person name="Lo N."/>
            <person name="Yamada A."/>
            <person name="Ohkuma M."/>
            <person name="Hongoh Y."/>
        </authorList>
    </citation>
    <scope>NUCLEOTIDE SEQUENCE [LARGE SCALE GENOMIC DNA]</scope>
    <source>
        <strain evidence="2">HsPyr-01</strain>
    </source>
</reference>
<keyword evidence="1" id="KW-0732">Signal</keyword>
<evidence type="ECO:0000313" key="3">
    <source>
        <dbReference type="Proteomes" id="UP000276170"/>
    </source>
</evidence>
<organism evidence="2 3">
    <name type="scientific">Candidatus Termititenax spirochaetophilus</name>
    <dbReference type="NCBI Taxonomy" id="2218522"/>
    <lineage>
        <taxon>Bacteria</taxon>
        <taxon>Bacillati</taxon>
        <taxon>Candidatus Margulisiibacteriota</taxon>
        <taxon>Candidatus Termititenacia</taxon>
        <taxon>Candidatus Termititenacales</taxon>
        <taxon>Candidatus Termititenacaceae</taxon>
        <taxon>Candidatus Termititenax</taxon>
    </lineage>
</organism>
<accession>A0A388T7M7</accession>
<sequence length="48" mass="5255">MNSWWIVICAAAAVCLCASAMLAQNTAVFRAVKIPIKNQLPVRPKNKN</sequence>
<dbReference type="EMBL" id="BGZM01000006">
    <property type="protein sequence ID" value="GBR72336.1"/>
    <property type="molecule type" value="Genomic_DNA"/>
</dbReference>
<dbReference type="Proteomes" id="UP000276170">
    <property type="component" value="Unassembled WGS sequence"/>
</dbReference>